<dbReference type="Pfam" id="PF12796">
    <property type="entry name" value="Ank_2"/>
    <property type="match status" value="1"/>
</dbReference>
<dbReference type="PROSITE" id="PS50297">
    <property type="entry name" value="ANK_REP_REGION"/>
    <property type="match status" value="1"/>
</dbReference>
<comment type="caution">
    <text evidence="3">The sequence shown here is derived from an EMBL/GenBank/DDBJ whole genome shotgun (WGS) entry which is preliminary data.</text>
</comment>
<evidence type="ECO:0000313" key="3">
    <source>
        <dbReference type="EMBL" id="KQK26365.1"/>
    </source>
</evidence>
<dbReference type="PROSITE" id="PS50088">
    <property type="entry name" value="ANK_REPEAT"/>
    <property type="match status" value="1"/>
</dbReference>
<dbReference type="EMBL" id="LLYZ01000004">
    <property type="protein sequence ID" value="KQK26365.1"/>
    <property type="molecule type" value="Genomic_DNA"/>
</dbReference>
<organism evidence="3 4">
    <name type="scientific">Chryseobacterium aquaticum</name>
    <dbReference type="NCBI Taxonomy" id="452084"/>
    <lineage>
        <taxon>Bacteria</taxon>
        <taxon>Pseudomonadati</taxon>
        <taxon>Bacteroidota</taxon>
        <taxon>Flavobacteriia</taxon>
        <taxon>Flavobacteriales</taxon>
        <taxon>Weeksellaceae</taxon>
        <taxon>Chryseobacterium group</taxon>
        <taxon>Chryseobacterium</taxon>
    </lineage>
</organism>
<feature type="chain" id="PRO_5006203727" evidence="2">
    <location>
        <begin position="23"/>
        <end position="145"/>
    </location>
</feature>
<reference evidence="3 4" key="1">
    <citation type="submission" date="2015-10" db="EMBL/GenBank/DDBJ databases">
        <title>Chryseobacterium aquaticum genome.</title>
        <authorList>
            <person name="Newman J.D."/>
            <person name="Ferguson M.B."/>
            <person name="Miller J.R."/>
        </authorList>
    </citation>
    <scope>NUCLEOTIDE SEQUENCE [LARGE SCALE GENOMIC DNA]</scope>
    <source>
        <strain evidence="3 4">KCTC 12483</strain>
    </source>
</reference>
<dbReference type="Proteomes" id="UP000051682">
    <property type="component" value="Unassembled WGS sequence"/>
</dbReference>
<protein>
    <submittedName>
        <fullName evidence="3">Uncharacterized protein</fullName>
    </submittedName>
</protein>
<dbReference type="SMART" id="SM00248">
    <property type="entry name" value="ANK"/>
    <property type="match status" value="2"/>
</dbReference>
<evidence type="ECO:0000313" key="4">
    <source>
        <dbReference type="Proteomes" id="UP000051682"/>
    </source>
</evidence>
<accession>A0A0Q3HUZ0</accession>
<dbReference type="RefSeq" id="WP_056013234.1">
    <property type="nucleotide sequence ID" value="NZ_LLYZ01000004.1"/>
</dbReference>
<dbReference type="InterPro" id="IPR036770">
    <property type="entry name" value="Ankyrin_rpt-contain_sf"/>
</dbReference>
<dbReference type="Gene3D" id="1.25.40.20">
    <property type="entry name" value="Ankyrin repeat-containing domain"/>
    <property type="match status" value="1"/>
</dbReference>
<gene>
    <name evidence="3" type="ORF">AR438_06230</name>
</gene>
<dbReference type="InterPro" id="IPR002110">
    <property type="entry name" value="Ankyrin_rpt"/>
</dbReference>
<feature type="signal peptide" evidence="2">
    <location>
        <begin position="1"/>
        <end position="22"/>
    </location>
</feature>
<sequence length="145" mass="16532">MKKIISATLFMAISMFANGLFAQEISKNQMKIFQTDNLLDFKKVFKTDDFNKCFAIKENSYDLLALSVKYERKNIFNYLLSNTTDINRMCNNQSPLMVAARYGKADMAQSLLKKGANKTLKNANGETAKDFAVKYEKADLNKILK</sequence>
<evidence type="ECO:0000256" key="1">
    <source>
        <dbReference type="PROSITE-ProRule" id="PRU00023"/>
    </source>
</evidence>
<dbReference type="AlphaFoldDB" id="A0A0Q3HUZ0"/>
<proteinExistence type="predicted"/>
<dbReference type="SUPFAM" id="SSF48403">
    <property type="entry name" value="Ankyrin repeat"/>
    <property type="match status" value="1"/>
</dbReference>
<dbReference type="STRING" id="452084.AR438_06230"/>
<dbReference type="OrthoDB" id="1259920at2"/>
<keyword evidence="4" id="KW-1185">Reference proteome</keyword>
<feature type="repeat" description="ANK" evidence="1">
    <location>
        <begin position="91"/>
        <end position="123"/>
    </location>
</feature>
<keyword evidence="1" id="KW-0040">ANK repeat</keyword>
<evidence type="ECO:0000256" key="2">
    <source>
        <dbReference type="SAM" id="SignalP"/>
    </source>
</evidence>
<keyword evidence="2" id="KW-0732">Signal</keyword>
<name>A0A0Q3HUZ0_9FLAO</name>